<dbReference type="AlphaFoldDB" id="A0A0L8GUD8"/>
<organism evidence="1">
    <name type="scientific">Octopus bimaculoides</name>
    <name type="common">California two-spotted octopus</name>
    <dbReference type="NCBI Taxonomy" id="37653"/>
    <lineage>
        <taxon>Eukaryota</taxon>
        <taxon>Metazoa</taxon>
        <taxon>Spiralia</taxon>
        <taxon>Lophotrochozoa</taxon>
        <taxon>Mollusca</taxon>
        <taxon>Cephalopoda</taxon>
        <taxon>Coleoidea</taxon>
        <taxon>Octopodiformes</taxon>
        <taxon>Octopoda</taxon>
        <taxon>Incirrata</taxon>
        <taxon>Octopodidae</taxon>
        <taxon>Octopus</taxon>
    </lineage>
</organism>
<gene>
    <name evidence="1" type="ORF">OCBIM_22027766mg</name>
</gene>
<accession>A0A0L8GUD8</accession>
<evidence type="ECO:0000313" key="1">
    <source>
        <dbReference type="EMBL" id="KOF80522.1"/>
    </source>
</evidence>
<dbReference type="EMBL" id="KQ420361">
    <property type="protein sequence ID" value="KOF80522.1"/>
    <property type="molecule type" value="Genomic_DNA"/>
</dbReference>
<name>A0A0L8GUD8_OCTBM</name>
<protein>
    <submittedName>
        <fullName evidence="1">Uncharacterized protein</fullName>
    </submittedName>
</protein>
<proteinExistence type="predicted"/>
<reference evidence="1" key="1">
    <citation type="submission" date="2015-07" db="EMBL/GenBank/DDBJ databases">
        <title>MeaNS - Measles Nucleotide Surveillance Program.</title>
        <authorList>
            <person name="Tran T."/>
            <person name="Druce J."/>
        </authorList>
    </citation>
    <scope>NUCLEOTIDE SEQUENCE</scope>
    <source>
        <strain evidence="1">UCB-OBI-ISO-001</strain>
        <tissue evidence="1">Gonad</tissue>
    </source>
</reference>
<sequence length="56" mass="6668">MDINTTLEKIQAGDMEGVRNMIDTNLVRISGSLYELFRVGYLFYYYYYFIHNLKSS</sequence>